<protein>
    <submittedName>
        <fullName evidence="4">Uncharacterized protein LOC114324902</fullName>
    </submittedName>
</protein>
<dbReference type="AlphaFoldDB" id="A0A6P7EZA2"/>
<organism evidence="4">
    <name type="scientific">Diabrotica virgifera virgifera</name>
    <name type="common">western corn rootworm</name>
    <dbReference type="NCBI Taxonomy" id="50390"/>
    <lineage>
        <taxon>Eukaryota</taxon>
        <taxon>Metazoa</taxon>
        <taxon>Ecdysozoa</taxon>
        <taxon>Arthropoda</taxon>
        <taxon>Hexapoda</taxon>
        <taxon>Insecta</taxon>
        <taxon>Pterygota</taxon>
        <taxon>Neoptera</taxon>
        <taxon>Endopterygota</taxon>
        <taxon>Coleoptera</taxon>
        <taxon>Polyphaga</taxon>
        <taxon>Cucujiformia</taxon>
        <taxon>Chrysomeloidea</taxon>
        <taxon>Chrysomelidae</taxon>
        <taxon>Galerucinae</taxon>
        <taxon>Diabroticina</taxon>
        <taxon>Diabroticites</taxon>
        <taxon>Diabrotica</taxon>
    </lineage>
</organism>
<feature type="signal peptide" evidence="1">
    <location>
        <begin position="1"/>
        <end position="21"/>
    </location>
</feature>
<name>A0A6P7EZA2_DIAVI</name>
<evidence type="ECO:0000313" key="4">
    <source>
        <dbReference type="RefSeq" id="XP_028128609.1"/>
    </source>
</evidence>
<feature type="chain" id="PRO_5028370321" evidence="1">
    <location>
        <begin position="22"/>
        <end position="130"/>
    </location>
</feature>
<dbReference type="KEGG" id="dvv:114324902"/>
<evidence type="ECO:0000256" key="1">
    <source>
        <dbReference type="SAM" id="SignalP"/>
    </source>
</evidence>
<reference evidence="4" key="1">
    <citation type="submission" date="2025-04" db="UniProtKB">
        <authorList>
            <consortium name="RefSeq"/>
        </authorList>
    </citation>
    <scope>IDENTIFICATION</scope>
    <source>
        <tissue evidence="4">Whole insect</tissue>
    </source>
</reference>
<keyword evidence="1" id="KW-0732">Signal</keyword>
<dbReference type="EnsemblMetazoa" id="XM_028272808.2">
    <property type="protein sequence ID" value="XP_028128609.1"/>
    <property type="gene ID" value="LOC114324902"/>
</dbReference>
<reference evidence="2" key="2">
    <citation type="submission" date="2025-05" db="UniProtKB">
        <authorList>
            <consortium name="EnsemblMetazoa"/>
        </authorList>
    </citation>
    <scope>IDENTIFICATION</scope>
</reference>
<dbReference type="RefSeq" id="XP_028128609.1">
    <property type="nucleotide sequence ID" value="XM_028272808.1"/>
</dbReference>
<dbReference type="GeneID" id="114324902"/>
<gene>
    <name evidence="4" type="primary">LOC114324902</name>
</gene>
<evidence type="ECO:0000313" key="3">
    <source>
        <dbReference type="Proteomes" id="UP001652700"/>
    </source>
</evidence>
<dbReference type="Proteomes" id="UP001652700">
    <property type="component" value="Unplaced"/>
</dbReference>
<keyword evidence="3" id="KW-1185">Reference proteome</keyword>
<proteinExistence type="predicted"/>
<evidence type="ECO:0000313" key="2">
    <source>
        <dbReference type="EnsemblMetazoa" id="XP_028128609.1"/>
    </source>
</evidence>
<dbReference type="InParanoid" id="A0A6P7EZA2"/>
<accession>A0A6P7EZA2</accession>
<sequence>MMRQKTVFLVVFFCNLVYIQCFPYHLHSHDDAAVKDDLSDVRPVTNNLPLEDIVDNNEVDLKDPVAVRCLGLGLYFLGGLGQLAGGIVDVVVKGADFLFGSDEQPPCEIPEPPCGIPQPPCDIPEAPCVN</sequence>